<sequence length="241" mass="26262">MGIRSGFSIVELLVAIAFAIATTYFAIDNILVVRDLARLTENKVVVSEIEESLRSTLSSRKKFTATINRNPRLKTCMIEDAKLCSATPMSLELWASNQHQIPLRYFIDGKTCDNDRCPLEVELLARGLCADAGRCDKAATILVDYAIFADGAVLRRGSIKRNISTPPSSDTNQVCPTGADDQKNLASDVRGGRLRCVPAPQLQRSITGVMPGDCLLGKQLLVGFSSEGDPLCQDIKFRGNP</sequence>
<keyword evidence="1" id="KW-0472">Membrane</keyword>
<gene>
    <name evidence="2" type="ORF">SAMN06296036_13228</name>
</gene>
<protein>
    <submittedName>
        <fullName evidence="2">Uncharacterized protein</fullName>
    </submittedName>
</protein>
<dbReference type="AlphaFoldDB" id="A0A1Y6CMN7"/>
<reference evidence="3" key="1">
    <citation type="submission" date="2017-04" db="EMBL/GenBank/DDBJ databases">
        <authorList>
            <person name="Varghese N."/>
            <person name="Submissions S."/>
        </authorList>
    </citation>
    <scope>NUCLEOTIDE SEQUENCE [LARGE SCALE GENOMIC DNA]</scope>
    <source>
        <strain evidence="3">RKEM611</strain>
    </source>
</reference>
<dbReference type="EMBL" id="FWZT01000032">
    <property type="protein sequence ID" value="SMF78133.1"/>
    <property type="molecule type" value="Genomic_DNA"/>
</dbReference>
<name>A0A1Y6CMN7_9BACT</name>
<keyword evidence="1" id="KW-1133">Transmembrane helix</keyword>
<dbReference type="Proteomes" id="UP000192907">
    <property type="component" value="Unassembled WGS sequence"/>
</dbReference>
<proteinExistence type="predicted"/>
<keyword evidence="3" id="KW-1185">Reference proteome</keyword>
<organism evidence="2 3">
    <name type="scientific">Pseudobacteriovorax antillogorgiicola</name>
    <dbReference type="NCBI Taxonomy" id="1513793"/>
    <lineage>
        <taxon>Bacteria</taxon>
        <taxon>Pseudomonadati</taxon>
        <taxon>Bdellovibrionota</taxon>
        <taxon>Oligoflexia</taxon>
        <taxon>Oligoflexales</taxon>
        <taxon>Pseudobacteriovoracaceae</taxon>
        <taxon>Pseudobacteriovorax</taxon>
    </lineage>
</organism>
<evidence type="ECO:0000313" key="3">
    <source>
        <dbReference type="Proteomes" id="UP000192907"/>
    </source>
</evidence>
<keyword evidence="1" id="KW-0812">Transmembrane</keyword>
<dbReference type="RefSeq" id="WP_132325301.1">
    <property type="nucleotide sequence ID" value="NZ_FWZT01000032.1"/>
</dbReference>
<dbReference type="STRING" id="1513793.SAMN06296036_13228"/>
<dbReference type="OrthoDB" id="9997450at2"/>
<accession>A0A1Y6CMN7</accession>
<evidence type="ECO:0000256" key="1">
    <source>
        <dbReference type="SAM" id="Phobius"/>
    </source>
</evidence>
<feature type="transmembrane region" description="Helical" evidence="1">
    <location>
        <begin position="7"/>
        <end position="27"/>
    </location>
</feature>
<evidence type="ECO:0000313" key="2">
    <source>
        <dbReference type="EMBL" id="SMF78133.1"/>
    </source>
</evidence>